<dbReference type="Gene3D" id="1.10.510.10">
    <property type="entry name" value="Transferase(Phosphotransferase) domain 1"/>
    <property type="match status" value="1"/>
</dbReference>
<dbReference type="Pfam" id="PF08276">
    <property type="entry name" value="PAN_2"/>
    <property type="match status" value="1"/>
</dbReference>
<keyword evidence="11 19" id="KW-0067">ATP-binding</keyword>
<evidence type="ECO:0000256" key="18">
    <source>
        <dbReference type="ARBA" id="ARBA00048679"/>
    </source>
</evidence>
<keyword evidence="6 20" id="KW-0812">Transmembrane</keyword>
<dbReference type="PROSITE" id="PS50011">
    <property type="entry name" value="PROTEIN_KINASE_DOM"/>
    <property type="match status" value="1"/>
</dbReference>
<feature type="transmembrane region" description="Helical" evidence="20">
    <location>
        <begin position="423"/>
        <end position="448"/>
    </location>
</feature>
<dbReference type="GO" id="GO:0004674">
    <property type="term" value="F:protein serine/threonine kinase activity"/>
    <property type="evidence" value="ECO:0007669"/>
    <property type="project" value="UniProtKB-KW"/>
</dbReference>
<dbReference type="InterPro" id="IPR011009">
    <property type="entry name" value="Kinase-like_dom_sf"/>
</dbReference>
<dbReference type="EC" id="2.7.11.1" evidence="19"/>
<keyword evidence="8" id="KW-0430">Lectin</keyword>
<dbReference type="GO" id="GO:0030246">
    <property type="term" value="F:carbohydrate binding"/>
    <property type="evidence" value="ECO:0007669"/>
    <property type="project" value="UniProtKB-KW"/>
</dbReference>
<evidence type="ECO:0000256" key="15">
    <source>
        <dbReference type="ARBA" id="ARBA00023170"/>
    </source>
</evidence>
<evidence type="ECO:0000256" key="12">
    <source>
        <dbReference type="ARBA" id="ARBA00022989"/>
    </source>
</evidence>
<keyword evidence="9 19" id="KW-0547">Nucleotide-binding</keyword>
<evidence type="ECO:0000259" key="23">
    <source>
        <dbReference type="PROSITE" id="PS50927"/>
    </source>
</evidence>
<evidence type="ECO:0000256" key="19">
    <source>
        <dbReference type="PIRNR" id="PIRNR000641"/>
    </source>
</evidence>
<dbReference type="InterPro" id="IPR024171">
    <property type="entry name" value="SRK-like_kinase"/>
</dbReference>
<dbReference type="FunFam" id="3.30.200.20:FF:000195">
    <property type="entry name" value="G-type lectin S-receptor-like serine/threonine-protein kinase"/>
    <property type="match status" value="1"/>
</dbReference>
<evidence type="ECO:0000256" key="16">
    <source>
        <dbReference type="ARBA" id="ARBA00023180"/>
    </source>
</evidence>
<dbReference type="Proteomes" id="UP001558713">
    <property type="component" value="Unassembled WGS sequence"/>
</dbReference>
<keyword evidence="5 19" id="KW-0808">Transferase</keyword>
<comment type="catalytic activity">
    <reaction evidence="17 19">
        <text>L-threonyl-[protein] + ATP = O-phospho-L-threonyl-[protein] + ADP + H(+)</text>
        <dbReference type="Rhea" id="RHEA:46608"/>
        <dbReference type="Rhea" id="RHEA-COMP:11060"/>
        <dbReference type="Rhea" id="RHEA-COMP:11605"/>
        <dbReference type="ChEBI" id="CHEBI:15378"/>
        <dbReference type="ChEBI" id="CHEBI:30013"/>
        <dbReference type="ChEBI" id="CHEBI:30616"/>
        <dbReference type="ChEBI" id="CHEBI:61977"/>
        <dbReference type="ChEBI" id="CHEBI:456216"/>
        <dbReference type="EC" id="2.7.11.1"/>
    </reaction>
</comment>
<dbReference type="Pfam" id="PF01453">
    <property type="entry name" value="B_lectin"/>
    <property type="match status" value="1"/>
</dbReference>
<protein>
    <recommendedName>
        <fullName evidence="19">Receptor-like serine/threonine-protein kinase</fullName>
        <ecNumber evidence="19">2.7.11.1</ecNumber>
    </recommendedName>
</protein>
<dbReference type="FunFam" id="2.90.10.10:FF:000009">
    <property type="entry name" value="Receptor-like serine/threonine-protein kinase SD1-8"/>
    <property type="match status" value="1"/>
</dbReference>
<keyword evidence="13 20" id="KW-0472">Membrane</keyword>
<dbReference type="PROSITE" id="PS00108">
    <property type="entry name" value="PROTEIN_KINASE_ST"/>
    <property type="match status" value="1"/>
</dbReference>
<evidence type="ECO:0000256" key="1">
    <source>
        <dbReference type="ARBA" id="ARBA00004251"/>
    </source>
</evidence>
<evidence type="ECO:0000256" key="2">
    <source>
        <dbReference type="ARBA" id="ARBA00022475"/>
    </source>
</evidence>
<dbReference type="Gene3D" id="2.90.10.10">
    <property type="entry name" value="Bulb-type lectin domain"/>
    <property type="match status" value="1"/>
</dbReference>
<feature type="domain" description="Bulb-type lectin" evidence="23">
    <location>
        <begin position="24"/>
        <end position="155"/>
    </location>
</feature>
<evidence type="ECO:0000256" key="10">
    <source>
        <dbReference type="ARBA" id="ARBA00022777"/>
    </source>
</evidence>
<keyword evidence="14" id="KW-1015">Disulfide bond</keyword>
<dbReference type="InterPro" id="IPR036426">
    <property type="entry name" value="Bulb-type_lectin_dom_sf"/>
</dbReference>
<evidence type="ECO:0000256" key="17">
    <source>
        <dbReference type="ARBA" id="ARBA00047899"/>
    </source>
</evidence>
<evidence type="ECO:0000256" key="3">
    <source>
        <dbReference type="ARBA" id="ARBA00022527"/>
    </source>
</evidence>
<organism evidence="24 25">
    <name type="scientific">Cardamine amara subsp. amara</name>
    <dbReference type="NCBI Taxonomy" id="228776"/>
    <lineage>
        <taxon>Eukaryota</taxon>
        <taxon>Viridiplantae</taxon>
        <taxon>Streptophyta</taxon>
        <taxon>Embryophyta</taxon>
        <taxon>Tracheophyta</taxon>
        <taxon>Spermatophyta</taxon>
        <taxon>Magnoliopsida</taxon>
        <taxon>eudicotyledons</taxon>
        <taxon>Gunneridae</taxon>
        <taxon>Pentapetalae</taxon>
        <taxon>rosids</taxon>
        <taxon>malvids</taxon>
        <taxon>Brassicales</taxon>
        <taxon>Brassicaceae</taxon>
        <taxon>Cardamineae</taxon>
        <taxon>Cardamine</taxon>
    </lineage>
</organism>
<dbReference type="InterPro" id="IPR001245">
    <property type="entry name" value="Ser-Thr/Tyr_kinase_cat_dom"/>
</dbReference>
<dbReference type="GO" id="GO:0045087">
    <property type="term" value="P:innate immune response"/>
    <property type="evidence" value="ECO:0007669"/>
    <property type="project" value="UniProtKB-ARBA"/>
</dbReference>
<evidence type="ECO:0000256" key="4">
    <source>
        <dbReference type="ARBA" id="ARBA00022553"/>
    </source>
</evidence>
<proteinExistence type="inferred from homology"/>
<evidence type="ECO:0000259" key="22">
    <source>
        <dbReference type="PROSITE" id="PS50011"/>
    </source>
</evidence>
<feature type="chain" id="PRO_5044852950" description="Receptor-like serine/threonine-protein kinase" evidence="21">
    <location>
        <begin position="23"/>
        <end position="857"/>
    </location>
</feature>
<accession>A0ABD0ZXS7</accession>
<evidence type="ECO:0000256" key="8">
    <source>
        <dbReference type="ARBA" id="ARBA00022734"/>
    </source>
</evidence>
<dbReference type="EMBL" id="JBANAX010000645">
    <property type="protein sequence ID" value="KAL1199428.1"/>
    <property type="molecule type" value="Genomic_DNA"/>
</dbReference>
<dbReference type="InterPro" id="IPR001480">
    <property type="entry name" value="Bulb-type_lectin_dom"/>
</dbReference>
<evidence type="ECO:0000256" key="13">
    <source>
        <dbReference type="ARBA" id="ARBA00023136"/>
    </source>
</evidence>
<dbReference type="SUPFAM" id="SSF51110">
    <property type="entry name" value="alpha-D-mannose-specific plant lectins"/>
    <property type="match status" value="1"/>
</dbReference>
<keyword evidence="15" id="KW-0675">Receptor</keyword>
<dbReference type="InterPro" id="IPR008271">
    <property type="entry name" value="Ser/Thr_kinase_AS"/>
</dbReference>
<dbReference type="GO" id="GO:0005886">
    <property type="term" value="C:plasma membrane"/>
    <property type="evidence" value="ECO:0007669"/>
    <property type="project" value="UniProtKB-SubCell"/>
</dbReference>
<dbReference type="PANTHER" id="PTHR27002:SF1082">
    <property type="entry name" value="OS06G0693000 PROTEIN"/>
    <property type="match status" value="1"/>
</dbReference>
<feature type="transmembrane region" description="Helical" evidence="20">
    <location>
        <begin position="457"/>
        <end position="475"/>
    </location>
</feature>
<sequence>MWSNGIFLTLFTLSLLLGQSCCETDTLLQGQYLKDGQELVSAFNIFKLKFFNFENSSNWYLGIWYNRLYLTGGKKKYGDIQDRAVWIANRNNPISERSGRLTVDSLGRLRILRGASSLLELSSIETTGNTTLKLLDSGNLQLQEMESNGTMRRILWQSFDYPTDTLLPGMKLGFNVKTGKRWELTSWLGGTLPASGSFVFGMDANITNRLTILWRGNMYWASGLWFKGRFSLEELNGNGFVFSLVSTESEHYFMYYSGDQEYAGTYFPTVMINQQGILYINKLEREQMHVRCSPFTLGEDSSDDCNYMQSSRHCLHGAGCIVSDEDPYRDRDRFYFRETVSAFSGNGFLLNETAGRFSSADCHAICMQNSSCLAYASTNLDGTGCEIWNIDPTNKKSFSHSPRTVYIRVKGVVKYGRLENEKAATWLVVVASLFLVIAATWLIIYLILKKFNVKVSVIFRGMFYFLWGKVIPQMIGCIRRRLPTLRVGSTIDQEMLLRELGIDRRRRGRRSERKNNNELQIFSFESVALATDYFSDTNKLGEGGFGPVYKGRLIDGEEVAIKRLSLSSGQGLVEFKNEAMLIAKLQHTNLVQLLGCCIEKAEKMLIYEYMPNKSLDWFLFDPLRKNILDWTMRFRIMEGIIQGLLYLHKYSRLKVIHRDIKAGNILLDEDMNPKISDFGMARIFGAHESKANTKSVAGTFGYMSPEYVREGLFSAKSDVFSFGVLMLEIICGRKNNSFQYDLEGPLNLIVHAWNLFKENRIREVIDPSLGDSALENPQVLRCVQVALLCVQENADDRPSMLAVVSMIYGEGNNALSLPKEPAFYDGPRRSSPEIEVEPPEPENVSANRVTITVMEAR</sequence>
<dbReference type="Gene3D" id="3.30.200.20">
    <property type="entry name" value="Phosphorylase Kinase, domain 1"/>
    <property type="match status" value="1"/>
</dbReference>
<evidence type="ECO:0000313" key="25">
    <source>
        <dbReference type="Proteomes" id="UP001558713"/>
    </source>
</evidence>
<keyword evidence="10 19" id="KW-0418">Kinase</keyword>
<keyword evidence="2" id="KW-1003">Cell membrane</keyword>
<comment type="subcellular location">
    <subcellularLocation>
        <location evidence="1">Cell membrane</location>
        <topology evidence="1">Single-pass type I membrane protein</topology>
    </subcellularLocation>
</comment>
<dbReference type="InterPro" id="IPR000719">
    <property type="entry name" value="Prot_kinase_dom"/>
</dbReference>
<dbReference type="SMART" id="SM00108">
    <property type="entry name" value="B_lectin"/>
    <property type="match status" value="1"/>
</dbReference>
<evidence type="ECO:0000313" key="24">
    <source>
        <dbReference type="EMBL" id="KAL1199428.1"/>
    </source>
</evidence>
<dbReference type="CDD" id="cd14066">
    <property type="entry name" value="STKc_IRAK"/>
    <property type="match status" value="1"/>
</dbReference>
<evidence type="ECO:0000256" key="11">
    <source>
        <dbReference type="ARBA" id="ARBA00022840"/>
    </source>
</evidence>
<evidence type="ECO:0000256" key="6">
    <source>
        <dbReference type="ARBA" id="ARBA00022692"/>
    </source>
</evidence>
<dbReference type="PIRSF" id="PIRSF000641">
    <property type="entry name" value="SRK"/>
    <property type="match status" value="1"/>
</dbReference>
<dbReference type="PROSITE" id="PS50927">
    <property type="entry name" value="BULB_LECTIN"/>
    <property type="match status" value="1"/>
</dbReference>
<dbReference type="PANTHER" id="PTHR27002">
    <property type="entry name" value="RECEPTOR-LIKE SERINE/THREONINE-PROTEIN KINASE SD1-8"/>
    <property type="match status" value="1"/>
</dbReference>
<name>A0ABD0ZXS7_CARAN</name>
<feature type="domain" description="Protein kinase" evidence="22">
    <location>
        <begin position="534"/>
        <end position="823"/>
    </location>
</feature>
<keyword evidence="4" id="KW-0597">Phosphoprotein</keyword>
<keyword evidence="3 19" id="KW-0723">Serine/threonine-protein kinase</keyword>
<keyword evidence="12 20" id="KW-1133">Transmembrane helix</keyword>
<comment type="caution">
    <text evidence="24">The sequence shown here is derived from an EMBL/GenBank/DDBJ whole genome shotgun (WGS) entry which is preliminary data.</text>
</comment>
<dbReference type="SMART" id="SM00220">
    <property type="entry name" value="S_TKc"/>
    <property type="match status" value="1"/>
</dbReference>
<evidence type="ECO:0000256" key="5">
    <source>
        <dbReference type="ARBA" id="ARBA00022679"/>
    </source>
</evidence>
<dbReference type="FunFam" id="1.10.510.10:FF:000345">
    <property type="entry name" value="G-type lectin S-receptor-like serine/threonine-protein kinase"/>
    <property type="match status" value="1"/>
</dbReference>
<dbReference type="AlphaFoldDB" id="A0ABD0ZXS7"/>
<evidence type="ECO:0000256" key="7">
    <source>
        <dbReference type="ARBA" id="ARBA00022729"/>
    </source>
</evidence>
<dbReference type="InterPro" id="IPR003609">
    <property type="entry name" value="Pan_app"/>
</dbReference>
<dbReference type="SUPFAM" id="SSF56112">
    <property type="entry name" value="Protein kinase-like (PK-like)"/>
    <property type="match status" value="1"/>
</dbReference>
<dbReference type="CDD" id="cd00028">
    <property type="entry name" value="B_lectin"/>
    <property type="match status" value="1"/>
</dbReference>
<gene>
    <name evidence="24" type="ORF">V5N11_022961</name>
</gene>
<dbReference type="Pfam" id="PF07714">
    <property type="entry name" value="PK_Tyr_Ser-Thr"/>
    <property type="match status" value="1"/>
</dbReference>
<keyword evidence="7 21" id="KW-0732">Signal</keyword>
<comment type="similarity">
    <text evidence="19">Belongs to the protein kinase superfamily. Ser/Thr protein kinase family.</text>
</comment>
<evidence type="ECO:0000256" key="21">
    <source>
        <dbReference type="SAM" id="SignalP"/>
    </source>
</evidence>
<dbReference type="CDD" id="cd01098">
    <property type="entry name" value="PAN_AP_plant"/>
    <property type="match status" value="1"/>
</dbReference>
<keyword evidence="25" id="KW-1185">Reference proteome</keyword>
<keyword evidence="16" id="KW-0325">Glycoprotein</keyword>
<evidence type="ECO:0000256" key="9">
    <source>
        <dbReference type="ARBA" id="ARBA00022741"/>
    </source>
</evidence>
<reference evidence="24 25" key="1">
    <citation type="submission" date="2024-04" db="EMBL/GenBank/DDBJ databases">
        <title>Genome assembly C_amara_ONT_v2.</title>
        <authorList>
            <person name="Yant L."/>
            <person name="Moore C."/>
            <person name="Slenker M."/>
        </authorList>
    </citation>
    <scope>NUCLEOTIDE SEQUENCE [LARGE SCALE GENOMIC DNA]</scope>
    <source>
        <tissue evidence="24">Leaf</tissue>
    </source>
</reference>
<dbReference type="GO" id="GO:0005524">
    <property type="term" value="F:ATP binding"/>
    <property type="evidence" value="ECO:0007669"/>
    <property type="project" value="UniProtKB-KW"/>
</dbReference>
<feature type="signal peptide" evidence="21">
    <location>
        <begin position="1"/>
        <end position="22"/>
    </location>
</feature>
<evidence type="ECO:0000256" key="20">
    <source>
        <dbReference type="SAM" id="Phobius"/>
    </source>
</evidence>
<comment type="catalytic activity">
    <reaction evidence="18 19">
        <text>L-seryl-[protein] + ATP = O-phospho-L-seryl-[protein] + ADP + H(+)</text>
        <dbReference type="Rhea" id="RHEA:17989"/>
        <dbReference type="Rhea" id="RHEA-COMP:9863"/>
        <dbReference type="Rhea" id="RHEA-COMP:11604"/>
        <dbReference type="ChEBI" id="CHEBI:15378"/>
        <dbReference type="ChEBI" id="CHEBI:29999"/>
        <dbReference type="ChEBI" id="CHEBI:30616"/>
        <dbReference type="ChEBI" id="CHEBI:83421"/>
        <dbReference type="ChEBI" id="CHEBI:456216"/>
        <dbReference type="EC" id="2.7.11.1"/>
    </reaction>
</comment>
<evidence type="ECO:0000256" key="14">
    <source>
        <dbReference type="ARBA" id="ARBA00023157"/>
    </source>
</evidence>